<dbReference type="AlphaFoldDB" id="A0A919RJ86"/>
<feature type="transmembrane region" description="Helical" evidence="6">
    <location>
        <begin position="154"/>
        <end position="173"/>
    </location>
</feature>
<dbReference type="CDD" id="cd06580">
    <property type="entry name" value="TM_PBP1_transp_TpRbsC_like"/>
    <property type="match status" value="1"/>
</dbReference>
<accession>A0A919RJ86</accession>
<feature type="transmembrane region" description="Helical" evidence="6">
    <location>
        <begin position="211"/>
        <end position="232"/>
    </location>
</feature>
<dbReference type="Pfam" id="PF02653">
    <property type="entry name" value="BPD_transp_2"/>
    <property type="match status" value="1"/>
</dbReference>
<keyword evidence="5 6" id="KW-0472">Membrane</keyword>
<evidence type="ECO:0000256" key="5">
    <source>
        <dbReference type="ARBA" id="ARBA00023136"/>
    </source>
</evidence>
<feature type="transmembrane region" description="Helical" evidence="6">
    <location>
        <begin position="101"/>
        <end position="117"/>
    </location>
</feature>
<evidence type="ECO:0000256" key="3">
    <source>
        <dbReference type="ARBA" id="ARBA00022692"/>
    </source>
</evidence>
<evidence type="ECO:0000256" key="6">
    <source>
        <dbReference type="SAM" id="Phobius"/>
    </source>
</evidence>
<feature type="transmembrane region" description="Helical" evidence="6">
    <location>
        <begin position="123"/>
        <end position="142"/>
    </location>
</feature>
<organism evidence="7 8">
    <name type="scientific">Sinosporangium siamense</name>
    <dbReference type="NCBI Taxonomy" id="1367973"/>
    <lineage>
        <taxon>Bacteria</taxon>
        <taxon>Bacillati</taxon>
        <taxon>Actinomycetota</taxon>
        <taxon>Actinomycetes</taxon>
        <taxon>Streptosporangiales</taxon>
        <taxon>Streptosporangiaceae</taxon>
        <taxon>Sinosporangium</taxon>
    </lineage>
</organism>
<keyword evidence="2" id="KW-1003">Cell membrane</keyword>
<reference evidence="7" key="1">
    <citation type="submission" date="2021-01" db="EMBL/GenBank/DDBJ databases">
        <title>Whole genome shotgun sequence of Sinosporangium siamense NBRC 109515.</title>
        <authorList>
            <person name="Komaki H."/>
            <person name="Tamura T."/>
        </authorList>
    </citation>
    <scope>NUCLEOTIDE SEQUENCE</scope>
    <source>
        <strain evidence="7">NBRC 109515</strain>
    </source>
</reference>
<dbReference type="GO" id="GO:0005886">
    <property type="term" value="C:plasma membrane"/>
    <property type="evidence" value="ECO:0007669"/>
    <property type="project" value="UniProtKB-SubCell"/>
</dbReference>
<evidence type="ECO:0000256" key="1">
    <source>
        <dbReference type="ARBA" id="ARBA00004651"/>
    </source>
</evidence>
<dbReference type="PANTHER" id="PTHR47089:SF1">
    <property type="entry name" value="GUANOSINE ABC TRANSPORTER PERMEASE PROTEIN NUPP"/>
    <property type="match status" value="1"/>
</dbReference>
<feature type="transmembrane region" description="Helical" evidence="6">
    <location>
        <begin position="27"/>
        <end position="48"/>
    </location>
</feature>
<evidence type="ECO:0000256" key="2">
    <source>
        <dbReference type="ARBA" id="ARBA00022475"/>
    </source>
</evidence>
<keyword evidence="8" id="KW-1185">Reference proteome</keyword>
<dbReference type="EMBL" id="BOOW01000030">
    <property type="protein sequence ID" value="GII94643.1"/>
    <property type="molecule type" value="Genomic_DNA"/>
</dbReference>
<dbReference type="GO" id="GO:0022857">
    <property type="term" value="F:transmembrane transporter activity"/>
    <property type="evidence" value="ECO:0007669"/>
    <property type="project" value="InterPro"/>
</dbReference>
<protein>
    <submittedName>
        <fullName evidence="7">ABC transporter permease</fullName>
    </submittedName>
</protein>
<gene>
    <name evidence="7" type="ORF">Ssi02_48740</name>
</gene>
<evidence type="ECO:0000313" key="7">
    <source>
        <dbReference type="EMBL" id="GII94643.1"/>
    </source>
</evidence>
<feature type="transmembrane region" description="Helical" evidence="6">
    <location>
        <begin position="253"/>
        <end position="275"/>
    </location>
</feature>
<dbReference type="Proteomes" id="UP000606172">
    <property type="component" value="Unassembled WGS sequence"/>
</dbReference>
<evidence type="ECO:0000313" key="8">
    <source>
        <dbReference type="Proteomes" id="UP000606172"/>
    </source>
</evidence>
<evidence type="ECO:0000256" key="4">
    <source>
        <dbReference type="ARBA" id="ARBA00022989"/>
    </source>
</evidence>
<sequence length="371" mass="38352">MTLTRPPATTPAPAPLVRLRSRLTAPLLYVVSFAVALGLATALVTLAGHSMGDALLALYQGSLEGGASIGQTIDETTPLLIVAIGAIVCARAGIFNIGQEGQLIIGAMAGAAIGLFVPGPGWLVGFLALLGATLAGAVWAGIPAVLHYWRGVDVVISTMLMIFVAMQVVSFAVNRDYLLQETAVKGQILSPQSNLLPEGVRLPRLGEYPDFNLGTGFFIALAITGVVAYLLRYSRWGFRLRMLGMNPVAARRAGVSAAALGGGALLLSGGAAGLAGGVMLTGSVYRIQAGFADNVGWEGLLVALVARNHPLVAIPVALFFGMLRAGGGFLASTGVPRYLVSVVTALLVLAAVFPAAYAELRKRRRPAAVEA</sequence>
<keyword evidence="4 6" id="KW-1133">Transmembrane helix</keyword>
<dbReference type="RefSeq" id="WP_204029300.1">
    <property type="nucleotide sequence ID" value="NZ_BOOW01000030.1"/>
</dbReference>
<dbReference type="PANTHER" id="PTHR47089">
    <property type="entry name" value="ABC TRANSPORTER, PERMEASE PROTEIN"/>
    <property type="match status" value="1"/>
</dbReference>
<name>A0A919RJ86_9ACTN</name>
<keyword evidence="3 6" id="KW-0812">Transmembrane</keyword>
<proteinExistence type="predicted"/>
<feature type="transmembrane region" description="Helical" evidence="6">
    <location>
        <begin position="338"/>
        <end position="357"/>
    </location>
</feature>
<feature type="transmembrane region" description="Helical" evidence="6">
    <location>
        <begin position="312"/>
        <end position="332"/>
    </location>
</feature>
<comment type="caution">
    <text evidence="7">The sequence shown here is derived from an EMBL/GenBank/DDBJ whole genome shotgun (WGS) entry which is preliminary data.</text>
</comment>
<comment type="subcellular location">
    <subcellularLocation>
        <location evidence="1">Cell membrane</location>
        <topology evidence="1">Multi-pass membrane protein</topology>
    </subcellularLocation>
</comment>
<dbReference type="InterPro" id="IPR001851">
    <property type="entry name" value="ABC_transp_permease"/>
</dbReference>
<feature type="transmembrane region" description="Helical" evidence="6">
    <location>
        <begin position="76"/>
        <end position="94"/>
    </location>
</feature>